<proteinExistence type="predicted"/>
<keyword evidence="2" id="KW-1185">Reference proteome</keyword>
<comment type="caution">
    <text evidence="1">The sequence shown here is derived from an EMBL/GenBank/DDBJ whole genome shotgun (WGS) entry which is preliminary data.</text>
</comment>
<evidence type="ECO:0000313" key="2">
    <source>
        <dbReference type="Proteomes" id="UP001159363"/>
    </source>
</evidence>
<accession>A0ABQ9I7G2</accession>
<dbReference type="InterPro" id="IPR036397">
    <property type="entry name" value="RNaseH_sf"/>
</dbReference>
<reference evidence="1 2" key="1">
    <citation type="submission" date="2023-02" db="EMBL/GenBank/DDBJ databases">
        <title>LHISI_Scaffold_Assembly.</title>
        <authorList>
            <person name="Stuart O.P."/>
            <person name="Cleave R."/>
            <person name="Magrath M.J.L."/>
            <person name="Mikheyev A.S."/>
        </authorList>
    </citation>
    <scope>NUCLEOTIDE SEQUENCE [LARGE SCALE GENOMIC DNA]</scope>
    <source>
        <strain evidence="1">Daus_M_001</strain>
        <tissue evidence="1">Leg muscle</tissue>
    </source>
</reference>
<dbReference type="Proteomes" id="UP001159363">
    <property type="component" value="Chromosome 2"/>
</dbReference>
<name>A0ABQ9I7G2_9NEOP</name>
<organism evidence="1 2">
    <name type="scientific">Dryococelus australis</name>
    <dbReference type="NCBI Taxonomy" id="614101"/>
    <lineage>
        <taxon>Eukaryota</taxon>
        <taxon>Metazoa</taxon>
        <taxon>Ecdysozoa</taxon>
        <taxon>Arthropoda</taxon>
        <taxon>Hexapoda</taxon>
        <taxon>Insecta</taxon>
        <taxon>Pterygota</taxon>
        <taxon>Neoptera</taxon>
        <taxon>Polyneoptera</taxon>
        <taxon>Phasmatodea</taxon>
        <taxon>Verophasmatodea</taxon>
        <taxon>Anareolatae</taxon>
        <taxon>Phasmatidae</taxon>
        <taxon>Eurycanthinae</taxon>
        <taxon>Dryococelus</taxon>
    </lineage>
</organism>
<dbReference type="PANTHER" id="PTHR47326">
    <property type="entry name" value="TRANSPOSABLE ELEMENT TC3 TRANSPOSASE-LIKE PROTEIN"/>
    <property type="match status" value="1"/>
</dbReference>
<dbReference type="Gene3D" id="3.30.420.10">
    <property type="entry name" value="Ribonuclease H-like superfamily/Ribonuclease H"/>
    <property type="match status" value="1"/>
</dbReference>
<dbReference type="EMBL" id="JARBHB010000002">
    <property type="protein sequence ID" value="KAJ8892571.1"/>
    <property type="molecule type" value="Genomic_DNA"/>
</dbReference>
<protein>
    <submittedName>
        <fullName evidence="1">Uncharacterized protein</fullName>
    </submittedName>
</protein>
<evidence type="ECO:0000313" key="1">
    <source>
        <dbReference type="EMBL" id="KAJ8892571.1"/>
    </source>
</evidence>
<gene>
    <name evidence="1" type="ORF">PR048_005152</name>
</gene>
<dbReference type="PANTHER" id="PTHR47326:SF1">
    <property type="entry name" value="HTH PSQ-TYPE DOMAIN-CONTAINING PROTEIN"/>
    <property type="match status" value="1"/>
</dbReference>
<sequence>MGTVMFSEEAKCTNSGNANLHDMYYWSQENPYSLRQVEHYRQWIVNIWYDIIFTEGPLNGEKYKPFLGRALPWLEDVALNTRQVMWNQHNRCPAHQALIARNELHSCSVLPECLPDLTPLDYFLWVQIKGVVFQLS</sequence>